<dbReference type="GO" id="GO:0016054">
    <property type="term" value="P:organic acid catabolic process"/>
    <property type="evidence" value="ECO:0007669"/>
    <property type="project" value="UniProtKB-ARBA"/>
</dbReference>
<dbReference type="InterPro" id="IPR002204">
    <property type="entry name" value="3-OH-isobutyrate_DH-rel_CS"/>
</dbReference>
<proteinExistence type="inferred from homology"/>
<sequence>MTNTVTVIGLGAMGLPMATNLAQDFKVNGVDIAEARLALAKAAGISTFSNSQEAVAEADVVLLAVRNQQQLNDVLFGKLGISHMMKEGAAILLTSTVGIAAVVEAAQRLKSDNIEIIDAPVSGGPVRAGEGDLLVTVGAYPEVVDKFRDVLEKMAGNLVIVGDEPGKGQAMKTVNQLLCGVHIAAAGEAMALAGKLGLDQKAALDALMSGAASSFMLGDRGKRMLEAYTDEGAEVKSRVDIFVKDMGIVTAAAKDAGIAVPVAAAAEQQYLQGLARGMGADDDSSIIRVVSPSDPTREV</sequence>
<dbReference type="InterPro" id="IPR029154">
    <property type="entry name" value="HIBADH-like_NADP-bd"/>
</dbReference>
<evidence type="ECO:0000259" key="5">
    <source>
        <dbReference type="Pfam" id="PF03446"/>
    </source>
</evidence>
<accession>A0A376CLP1</accession>
<dbReference type="OrthoDB" id="3185659at2"/>
<organism evidence="7 8">
    <name type="scientific">Corynebacterium pilosum</name>
    <dbReference type="NCBI Taxonomy" id="35756"/>
    <lineage>
        <taxon>Bacteria</taxon>
        <taxon>Bacillati</taxon>
        <taxon>Actinomycetota</taxon>
        <taxon>Actinomycetes</taxon>
        <taxon>Mycobacteriales</taxon>
        <taxon>Corynebacteriaceae</taxon>
        <taxon>Corynebacterium</taxon>
    </lineage>
</organism>
<evidence type="ECO:0000313" key="7">
    <source>
        <dbReference type="EMBL" id="STC69137.1"/>
    </source>
</evidence>
<dbReference type="PROSITE" id="PS00895">
    <property type="entry name" value="3_HYDROXYISOBUT_DH"/>
    <property type="match status" value="1"/>
</dbReference>
<dbReference type="InterPro" id="IPR013328">
    <property type="entry name" value="6PGD_dom2"/>
</dbReference>
<dbReference type="AlphaFoldDB" id="A0A376CLP1"/>
<dbReference type="GO" id="GO:0008679">
    <property type="term" value="F:2-hydroxy-3-oxopropionate reductase activity"/>
    <property type="evidence" value="ECO:0007669"/>
    <property type="project" value="UniProtKB-EC"/>
</dbReference>
<feature type="domain" description="6-phosphogluconate dehydrogenase NADP-binding" evidence="5">
    <location>
        <begin position="5"/>
        <end position="162"/>
    </location>
</feature>
<dbReference type="PANTHER" id="PTHR43060">
    <property type="entry name" value="3-HYDROXYISOBUTYRATE DEHYDROGENASE-LIKE 1, MITOCHONDRIAL-RELATED"/>
    <property type="match status" value="1"/>
</dbReference>
<comment type="similarity">
    <text evidence="1">Belongs to the HIBADH-related family.</text>
</comment>
<dbReference type="SUPFAM" id="SSF48179">
    <property type="entry name" value="6-phosphogluconate dehydrogenase C-terminal domain-like"/>
    <property type="match status" value="1"/>
</dbReference>
<evidence type="ECO:0000256" key="1">
    <source>
        <dbReference type="ARBA" id="ARBA00009080"/>
    </source>
</evidence>
<evidence type="ECO:0000256" key="3">
    <source>
        <dbReference type="ARBA" id="ARBA00023027"/>
    </source>
</evidence>
<dbReference type="Pfam" id="PF03446">
    <property type="entry name" value="NAD_binding_2"/>
    <property type="match status" value="1"/>
</dbReference>
<dbReference type="InterPro" id="IPR036291">
    <property type="entry name" value="NAD(P)-bd_dom_sf"/>
</dbReference>
<feature type="domain" description="3-hydroxyisobutyrate dehydrogenase-like NAD-binding" evidence="6">
    <location>
        <begin position="166"/>
        <end position="289"/>
    </location>
</feature>
<feature type="active site" evidence="4">
    <location>
        <position position="172"/>
    </location>
</feature>
<dbReference type="RefSeq" id="WP_018581241.1">
    <property type="nucleotide sequence ID" value="NZ_LDYD01000002.1"/>
</dbReference>
<dbReference type="EMBL" id="UFXQ01000001">
    <property type="protein sequence ID" value="STC69137.1"/>
    <property type="molecule type" value="Genomic_DNA"/>
</dbReference>
<dbReference type="InterPro" id="IPR015815">
    <property type="entry name" value="HIBADH-related"/>
</dbReference>
<keyword evidence="2 7" id="KW-0560">Oxidoreductase</keyword>
<dbReference type="Pfam" id="PF14833">
    <property type="entry name" value="NAD_binding_11"/>
    <property type="match status" value="1"/>
</dbReference>
<keyword evidence="3" id="KW-0520">NAD</keyword>
<dbReference type="InterPro" id="IPR006115">
    <property type="entry name" value="6PGDH_NADP-bd"/>
</dbReference>
<name>A0A376CLP1_9CORY</name>
<dbReference type="InterPro" id="IPR008927">
    <property type="entry name" value="6-PGluconate_DH-like_C_sf"/>
</dbReference>
<evidence type="ECO:0000313" key="8">
    <source>
        <dbReference type="Proteomes" id="UP000254467"/>
    </source>
</evidence>
<evidence type="ECO:0000256" key="4">
    <source>
        <dbReference type="PIRSR" id="PIRSR000103-1"/>
    </source>
</evidence>
<reference evidence="7 8" key="1">
    <citation type="submission" date="2018-06" db="EMBL/GenBank/DDBJ databases">
        <authorList>
            <consortium name="Pathogen Informatics"/>
            <person name="Doyle S."/>
        </authorList>
    </citation>
    <scope>NUCLEOTIDE SEQUENCE [LARGE SCALE GENOMIC DNA]</scope>
    <source>
        <strain evidence="7 8">NCTC11862</strain>
    </source>
</reference>
<protein>
    <submittedName>
        <fullName evidence="7">Putative oxidoreductase</fullName>
        <ecNumber evidence="7">1.1.1.60</ecNumber>
    </submittedName>
</protein>
<dbReference type="Gene3D" id="1.10.1040.10">
    <property type="entry name" value="N-(1-d-carboxylethyl)-l-norvaline Dehydrogenase, domain 2"/>
    <property type="match status" value="1"/>
</dbReference>
<dbReference type="EC" id="1.1.1.60" evidence="7"/>
<dbReference type="GO" id="GO:0050661">
    <property type="term" value="F:NADP binding"/>
    <property type="evidence" value="ECO:0007669"/>
    <property type="project" value="InterPro"/>
</dbReference>
<dbReference type="Gene3D" id="3.40.50.720">
    <property type="entry name" value="NAD(P)-binding Rossmann-like Domain"/>
    <property type="match status" value="1"/>
</dbReference>
<evidence type="ECO:0000259" key="6">
    <source>
        <dbReference type="Pfam" id="PF14833"/>
    </source>
</evidence>
<dbReference type="Proteomes" id="UP000254467">
    <property type="component" value="Unassembled WGS sequence"/>
</dbReference>
<keyword evidence="8" id="KW-1185">Reference proteome</keyword>
<dbReference type="STRING" id="35756.GCA_001044155_00437"/>
<dbReference type="SUPFAM" id="SSF51735">
    <property type="entry name" value="NAD(P)-binding Rossmann-fold domains"/>
    <property type="match status" value="1"/>
</dbReference>
<gene>
    <name evidence="7" type="primary">garR</name>
    <name evidence="7" type="ORF">NCTC11862_00918</name>
</gene>
<evidence type="ECO:0000256" key="2">
    <source>
        <dbReference type="ARBA" id="ARBA00023002"/>
    </source>
</evidence>
<dbReference type="GO" id="GO:0051287">
    <property type="term" value="F:NAD binding"/>
    <property type="evidence" value="ECO:0007669"/>
    <property type="project" value="InterPro"/>
</dbReference>
<dbReference type="PIRSF" id="PIRSF000103">
    <property type="entry name" value="HIBADH"/>
    <property type="match status" value="1"/>
</dbReference>